<dbReference type="WBParaSite" id="nRc.2.0.1.t23932-RA">
    <property type="protein sequence ID" value="nRc.2.0.1.t23932-RA"/>
    <property type="gene ID" value="nRc.2.0.1.g23932"/>
</dbReference>
<keyword evidence="1" id="KW-1185">Reference proteome</keyword>
<reference evidence="2" key="1">
    <citation type="submission" date="2022-11" db="UniProtKB">
        <authorList>
            <consortium name="WormBaseParasite"/>
        </authorList>
    </citation>
    <scope>IDENTIFICATION</scope>
</reference>
<dbReference type="AlphaFoldDB" id="A0A915JCP7"/>
<organism evidence="1 2">
    <name type="scientific">Romanomermis culicivorax</name>
    <name type="common">Nematode worm</name>
    <dbReference type="NCBI Taxonomy" id="13658"/>
    <lineage>
        <taxon>Eukaryota</taxon>
        <taxon>Metazoa</taxon>
        <taxon>Ecdysozoa</taxon>
        <taxon>Nematoda</taxon>
        <taxon>Enoplea</taxon>
        <taxon>Dorylaimia</taxon>
        <taxon>Mermithida</taxon>
        <taxon>Mermithoidea</taxon>
        <taxon>Mermithidae</taxon>
        <taxon>Romanomermis</taxon>
    </lineage>
</organism>
<evidence type="ECO:0000313" key="2">
    <source>
        <dbReference type="WBParaSite" id="nRc.2.0.1.t23932-RA"/>
    </source>
</evidence>
<proteinExistence type="predicted"/>
<accession>A0A915JCP7</accession>
<sequence>MTLAERYIKYYNLPIKYRQCRGVRTMKVLDVQHNIGQSSRTNNRQLQSQNSFGNCLLRKVQYRSQLLQCFGVISQAQ</sequence>
<protein>
    <submittedName>
        <fullName evidence="2">Uncharacterized protein</fullName>
    </submittedName>
</protein>
<evidence type="ECO:0000313" key="1">
    <source>
        <dbReference type="Proteomes" id="UP000887565"/>
    </source>
</evidence>
<name>A0A915JCP7_ROMCU</name>
<dbReference type="Proteomes" id="UP000887565">
    <property type="component" value="Unplaced"/>
</dbReference>